<evidence type="ECO:0000313" key="12">
    <source>
        <dbReference type="Proteomes" id="UP001168478"/>
    </source>
</evidence>
<keyword evidence="7" id="KW-0732">Signal</keyword>
<dbReference type="GO" id="GO:0004252">
    <property type="term" value="F:serine-type endopeptidase activity"/>
    <property type="evidence" value="ECO:0007669"/>
    <property type="project" value="UniProtKB-UniRule"/>
</dbReference>
<dbReference type="GO" id="GO:0006508">
    <property type="term" value="P:proteolysis"/>
    <property type="evidence" value="ECO:0007669"/>
    <property type="project" value="UniProtKB-KW"/>
</dbReference>
<evidence type="ECO:0000313" key="9">
    <source>
        <dbReference type="EMBL" id="MDN0022055.1"/>
    </source>
</evidence>
<evidence type="ECO:0000313" key="10">
    <source>
        <dbReference type="EMBL" id="MDN0024552.1"/>
    </source>
</evidence>
<dbReference type="InterPro" id="IPR015500">
    <property type="entry name" value="Peptidase_S8_subtilisin-rel"/>
</dbReference>
<organism evidence="10 12">
    <name type="scientific">Leyella lascolaii</name>
    <dbReference type="NCBI Taxonomy" id="1776379"/>
    <lineage>
        <taxon>Bacteria</taxon>
        <taxon>Pseudomonadati</taxon>
        <taxon>Bacteroidota</taxon>
        <taxon>Bacteroidia</taxon>
        <taxon>Bacteroidales</taxon>
        <taxon>Prevotellaceae</taxon>
        <taxon>Leyella</taxon>
    </lineage>
</organism>
<feature type="active site" description="Charge relay system" evidence="5 6">
    <location>
        <position position="152"/>
    </location>
</feature>
<evidence type="ECO:0000313" key="11">
    <source>
        <dbReference type="Proteomes" id="UP001167831"/>
    </source>
</evidence>
<dbReference type="EMBL" id="JAUEIE010000002">
    <property type="protein sequence ID" value="MDN0022055.1"/>
    <property type="molecule type" value="Genomic_DNA"/>
</dbReference>
<keyword evidence="2 6" id="KW-0645">Protease</keyword>
<evidence type="ECO:0000256" key="1">
    <source>
        <dbReference type="ARBA" id="ARBA00011073"/>
    </source>
</evidence>
<reference evidence="10" key="2">
    <citation type="submission" date="2023-08" db="EMBL/GenBank/DDBJ databases">
        <title>Identification and characterization of horizontal gene transfer across gut microbiota members of farm animals based on homology search.</title>
        <authorList>
            <person name="Schwarzerova J."/>
            <person name="Nykrynova M."/>
            <person name="Jureckova K."/>
            <person name="Cejkova D."/>
            <person name="Rychlik I."/>
        </authorList>
    </citation>
    <scope>NUCLEOTIDE SEQUENCE</scope>
    <source>
        <strain evidence="10">ET15</strain>
        <strain evidence="9">ET37</strain>
    </source>
</reference>
<evidence type="ECO:0000256" key="5">
    <source>
        <dbReference type="PIRSR" id="PIRSR615500-1"/>
    </source>
</evidence>
<comment type="similarity">
    <text evidence="1 6">Belongs to the peptidase S8 family.</text>
</comment>
<dbReference type="SUPFAM" id="SSF52743">
    <property type="entry name" value="Subtilisin-like"/>
    <property type="match status" value="1"/>
</dbReference>
<evidence type="ECO:0000256" key="6">
    <source>
        <dbReference type="PROSITE-ProRule" id="PRU01240"/>
    </source>
</evidence>
<gene>
    <name evidence="9" type="ORF">QVN81_03315</name>
    <name evidence="10" type="ORF">QVN84_03285</name>
</gene>
<dbReference type="PANTHER" id="PTHR43806:SF11">
    <property type="entry name" value="CEREVISIN-RELATED"/>
    <property type="match status" value="1"/>
</dbReference>
<dbReference type="InterPro" id="IPR023828">
    <property type="entry name" value="Peptidase_S8_Ser-AS"/>
</dbReference>
<evidence type="ECO:0000256" key="3">
    <source>
        <dbReference type="ARBA" id="ARBA00022801"/>
    </source>
</evidence>
<dbReference type="PANTHER" id="PTHR43806">
    <property type="entry name" value="PEPTIDASE S8"/>
    <property type="match status" value="1"/>
</dbReference>
<dbReference type="PROSITE" id="PS51892">
    <property type="entry name" value="SUBTILASE"/>
    <property type="match status" value="1"/>
</dbReference>
<keyword evidence="3 6" id="KW-0378">Hydrolase</keyword>
<dbReference type="AlphaFoldDB" id="A0AAW7JTC1"/>
<keyword evidence="4 6" id="KW-0720">Serine protease</keyword>
<feature type="domain" description="Peptidase S8/S53" evidence="8">
    <location>
        <begin position="143"/>
        <end position="628"/>
    </location>
</feature>
<evidence type="ECO:0000256" key="7">
    <source>
        <dbReference type="SAM" id="SignalP"/>
    </source>
</evidence>
<sequence length="734" mass="79594">MFKTIFIMALAVLTSIPSEAMTDNLSKMSPLVRRLALAHVKGKAARDASAAHTGEGASVCAFVRAAGNADSLLTANGCRLLAQEGDICIADIPLDRLNMLAAAKEVRRIEANRGNTVSMDSMAIQLNATPVYEGRNLPQAYTGRGVVTGIQDVGFDLTHPNFYDTGATEYRIKRFWDQLATGDGGNGMYVGRAYETQDDILAHSHSRDGLKLLHGTLTAGIAAGSGYDTKYRGMAYESDICLVSNAVTDDLEFIAEDDLYKYTYATDALGFKYIMDYAESTGQPCVISFSEGSGQDFHGDDILYYEMLGRLTGPGRIIVSSAGNTGHVRNYIRKPAGRASAGAFLRIWGQSVLHFTMKSADDFGIRVVIYGNTNDTLSVNTADIKAAADSTMIIETSPGGQKYTLDLLAYTSCYDNTETAYDIYLSGPDHIGMAVPVSVEMTGTEADTEFYRGNGEMYDSDRNPALRDGDNTHGINSPSSAPDVICAGATSYRTRYLNTKGELQTYDCGTDGEWAFYSSVGPTYDGRTKPDVLAPGTNILTSMSSFYMENNPEDDTEMVAESTFKGRRYGWMSCSGTSMSSPAVAGTIALWLQARPDLTPEDVMGVIRRTSRRYGDMEGEKDNRYGYGQIDAYRGLLDILGIDAIEGISTHRAELLRISPGEAMTLNIETDTPLERRLEVSIYTTDGRLAAKTAMERGATRMSKRMDLPGKGVYVVQTNGGGKGTTGSALVRMR</sequence>
<dbReference type="InterPro" id="IPR000209">
    <property type="entry name" value="Peptidase_S8/S53_dom"/>
</dbReference>
<dbReference type="EMBL" id="JAUEIF010000002">
    <property type="protein sequence ID" value="MDN0024552.1"/>
    <property type="molecule type" value="Genomic_DNA"/>
</dbReference>
<feature type="chain" id="PRO_5043488071" evidence="7">
    <location>
        <begin position="21"/>
        <end position="734"/>
    </location>
</feature>
<dbReference type="Proteomes" id="UP001167831">
    <property type="component" value="Unassembled WGS sequence"/>
</dbReference>
<dbReference type="Pfam" id="PF00082">
    <property type="entry name" value="Peptidase_S8"/>
    <property type="match status" value="1"/>
</dbReference>
<dbReference type="InterPro" id="IPR050131">
    <property type="entry name" value="Peptidase_S8_subtilisin-like"/>
</dbReference>
<name>A0AAW7JTC1_9BACT</name>
<feature type="active site" description="Charge relay system" evidence="5 6">
    <location>
        <position position="578"/>
    </location>
</feature>
<keyword evidence="11" id="KW-1185">Reference proteome</keyword>
<dbReference type="Proteomes" id="UP001168478">
    <property type="component" value="Unassembled WGS sequence"/>
</dbReference>
<proteinExistence type="inferred from homology"/>
<comment type="caution">
    <text evidence="10">The sequence shown here is derived from an EMBL/GenBank/DDBJ whole genome shotgun (WGS) entry which is preliminary data.</text>
</comment>
<evidence type="ECO:0000256" key="2">
    <source>
        <dbReference type="ARBA" id="ARBA00022670"/>
    </source>
</evidence>
<dbReference type="InterPro" id="IPR036852">
    <property type="entry name" value="Peptidase_S8/S53_dom_sf"/>
</dbReference>
<protein>
    <submittedName>
        <fullName evidence="10">S8 family serine peptidase</fullName>
    </submittedName>
</protein>
<accession>A0AAW7JTC1</accession>
<reference evidence="10" key="1">
    <citation type="submission" date="2023-06" db="EMBL/GenBank/DDBJ databases">
        <authorList>
            <person name="Zeman M."/>
            <person name="Kubasova T."/>
            <person name="Jahodarova E."/>
            <person name="Nykrynova M."/>
            <person name="Rychlik I."/>
        </authorList>
    </citation>
    <scope>NUCLEOTIDE SEQUENCE</scope>
    <source>
        <strain evidence="10">ET15</strain>
        <strain evidence="9">ET37</strain>
    </source>
</reference>
<dbReference type="Gene3D" id="3.40.50.200">
    <property type="entry name" value="Peptidase S8/S53 domain"/>
    <property type="match status" value="2"/>
</dbReference>
<feature type="active site" description="Charge relay system" evidence="5 6">
    <location>
        <position position="214"/>
    </location>
</feature>
<evidence type="ECO:0000259" key="8">
    <source>
        <dbReference type="Pfam" id="PF00082"/>
    </source>
</evidence>
<dbReference type="RefSeq" id="WP_289824735.1">
    <property type="nucleotide sequence ID" value="NZ_JAUEIE010000002.1"/>
</dbReference>
<dbReference type="PROSITE" id="PS00138">
    <property type="entry name" value="SUBTILASE_SER"/>
    <property type="match status" value="1"/>
</dbReference>
<evidence type="ECO:0000256" key="4">
    <source>
        <dbReference type="ARBA" id="ARBA00022825"/>
    </source>
</evidence>
<feature type="signal peptide" evidence="7">
    <location>
        <begin position="1"/>
        <end position="20"/>
    </location>
</feature>
<dbReference type="PRINTS" id="PR00723">
    <property type="entry name" value="SUBTILISIN"/>
</dbReference>